<keyword evidence="3" id="KW-1185">Reference proteome</keyword>
<dbReference type="AlphaFoldDB" id="A0A0L8VAA5"/>
<evidence type="ECO:0000256" key="1">
    <source>
        <dbReference type="SAM" id="SignalP"/>
    </source>
</evidence>
<protein>
    <submittedName>
        <fullName evidence="2">Uncharacterized protein</fullName>
    </submittedName>
</protein>
<organism evidence="2 3">
    <name type="scientific">Sunxiuqinia dokdonensis</name>
    <dbReference type="NCBI Taxonomy" id="1409788"/>
    <lineage>
        <taxon>Bacteria</taxon>
        <taxon>Pseudomonadati</taxon>
        <taxon>Bacteroidota</taxon>
        <taxon>Bacteroidia</taxon>
        <taxon>Marinilabiliales</taxon>
        <taxon>Prolixibacteraceae</taxon>
        <taxon>Sunxiuqinia</taxon>
    </lineage>
</organism>
<dbReference type="Proteomes" id="UP000036958">
    <property type="component" value="Unassembled WGS sequence"/>
</dbReference>
<name>A0A0L8VAA5_9BACT</name>
<dbReference type="EMBL" id="LGIA01000146">
    <property type="protein sequence ID" value="KOH45278.1"/>
    <property type="molecule type" value="Genomic_DNA"/>
</dbReference>
<evidence type="ECO:0000313" key="2">
    <source>
        <dbReference type="EMBL" id="KOH45278.1"/>
    </source>
</evidence>
<proteinExistence type="predicted"/>
<evidence type="ECO:0000313" key="3">
    <source>
        <dbReference type="Proteomes" id="UP000036958"/>
    </source>
</evidence>
<dbReference type="Gene3D" id="2.40.128.270">
    <property type="match status" value="1"/>
</dbReference>
<dbReference type="InterPro" id="IPR038670">
    <property type="entry name" value="HslJ-like_sf"/>
</dbReference>
<gene>
    <name evidence="2" type="ORF">NC99_18860</name>
</gene>
<keyword evidence="1" id="KW-0732">Signal</keyword>
<reference evidence="3" key="1">
    <citation type="submission" date="2015-07" db="EMBL/GenBank/DDBJ databases">
        <title>Genome sequencing of Sunxiuqinia dokdonensis strain SK.</title>
        <authorList>
            <person name="Ahn S."/>
            <person name="Kim B.-C."/>
        </authorList>
    </citation>
    <scope>NUCLEOTIDE SEQUENCE [LARGE SCALE GENOMIC DNA]</scope>
    <source>
        <strain evidence="3">SK</strain>
    </source>
</reference>
<dbReference type="OrthoDB" id="9766971at2"/>
<accession>A0A0L8VAA5</accession>
<sequence length="130" mass="15593">MNPIIRFFLIFTFSLLTAQVFSQNPRIENKQWVLDKITNLETKRTQFIDEYHYLEFRDGRLRFAIDCNGCSTPYEFVSKDTVQIDGPAMCTRRGCPERDVIRIEYDGKYKIWRQGMYLVIRTGKDDHFYK</sequence>
<feature type="signal peptide" evidence="1">
    <location>
        <begin position="1"/>
        <end position="18"/>
    </location>
</feature>
<comment type="caution">
    <text evidence="2">The sequence shown here is derived from an EMBL/GenBank/DDBJ whole genome shotgun (WGS) entry which is preliminary data.</text>
</comment>
<feature type="chain" id="PRO_5005591413" evidence="1">
    <location>
        <begin position="19"/>
        <end position="130"/>
    </location>
</feature>